<dbReference type="SUPFAM" id="SSF51735">
    <property type="entry name" value="NAD(P)-binding Rossmann-fold domains"/>
    <property type="match status" value="1"/>
</dbReference>
<dbReference type="Gene3D" id="3.90.25.10">
    <property type="entry name" value="UDP-galactose 4-epimerase, domain 1"/>
    <property type="match status" value="1"/>
</dbReference>
<reference evidence="1" key="1">
    <citation type="submission" date="2022-10" db="EMBL/GenBank/DDBJ databases">
        <title>The complete genomes of actinobacterial strains from the NBC collection.</title>
        <authorList>
            <person name="Joergensen T.S."/>
            <person name="Alvarez Arevalo M."/>
            <person name="Sterndorff E.B."/>
            <person name="Faurdal D."/>
            <person name="Vuksanovic O."/>
            <person name="Mourched A.-S."/>
            <person name="Charusanti P."/>
            <person name="Shaw S."/>
            <person name="Blin K."/>
            <person name="Weber T."/>
        </authorList>
    </citation>
    <scope>NUCLEOTIDE SEQUENCE</scope>
    <source>
        <strain evidence="1">NBC_00003</strain>
    </source>
</reference>
<sequence length="125" mass="14304">MFDSWQSWGARDLAVIGDSLTGNEIAATFTQVTGTPSTYIPMPHDELRAAVPDFGHDYAAMFQFFADRDLYTRARDINLLRRLHPDLMTFEDWLYHTGHPCRVTEPVTRTCTRPMPCIEPEASRP</sequence>
<organism evidence="1">
    <name type="scientific">Streptomyces sp. NBC_00003</name>
    <dbReference type="NCBI Taxonomy" id="2903608"/>
    <lineage>
        <taxon>Bacteria</taxon>
        <taxon>Bacillati</taxon>
        <taxon>Actinomycetota</taxon>
        <taxon>Actinomycetes</taxon>
        <taxon>Kitasatosporales</taxon>
        <taxon>Streptomycetaceae</taxon>
        <taxon>Streptomyces</taxon>
    </lineage>
</organism>
<proteinExistence type="predicted"/>
<dbReference type="EMBL" id="CP108318">
    <property type="protein sequence ID" value="WTW66212.1"/>
    <property type="molecule type" value="Genomic_DNA"/>
</dbReference>
<dbReference type="Gene3D" id="3.40.50.720">
    <property type="entry name" value="NAD(P)-binding Rossmann-like Domain"/>
    <property type="match status" value="1"/>
</dbReference>
<dbReference type="AlphaFoldDB" id="A0AAU2VFB6"/>
<protein>
    <submittedName>
        <fullName evidence="1">Uncharacterized protein</fullName>
    </submittedName>
</protein>
<evidence type="ECO:0000313" key="1">
    <source>
        <dbReference type="EMBL" id="WTW66212.1"/>
    </source>
</evidence>
<accession>A0AAU2VFB6</accession>
<gene>
    <name evidence="1" type="ORF">OG549_39455</name>
</gene>
<name>A0AAU2VFB6_9ACTN</name>
<dbReference type="InterPro" id="IPR036291">
    <property type="entry name" value="NAD(P)-bd_dom_sf"/>
</dbReference>